<evidence type="ECO:0000313" key="1">
    <source>
        <dbReference type="EMBL" id="KAG2282952.1"/>
    </source>
</evidence>
<reference evidence="1 2" key="1">
    <citation type="submission" date="2020-02" db="EMBL/GenBank/DDBJ databases">
        <authorList>
            <person name="Ma Q."/>
            <person name="Huang Y."/>
            <person name="Song X."/>
            <person name="Pei D."/>
        </authorList>
    </citation>
    <scope>NUCLEOTIDE SEQUENCE [LARGE SCALE GENOMIC DNA]</scope>
    <source>
        <strain evidence="1">Sxm20200214</strain>
        <tissue evidence="1">Leaf</tissue>
    </source>
</reference>
<organism evidence="1 2">
    <name type="scientific">Brassica carinata</name>
    <name type="common">Ethiopian mustard</name>
    <name type="synonym">Abyssinian cabbage</name>
    <dbReference type="NCBI Taxonomy" id="52824"/>
    <lineage>
        <taxon>Eukaryota</taxon>
        <taxon>Viridiplantae</taxon>
        <taxon>Streptophyta</taxon>
        <taxon>Embryophyta</taxon>
        <taxon>Tracheophyta</taxon>
        <taxon>Spermatophyta</taxon>
        <taxon>Magnoliopsida</taxon>
        <taxon>eudicotyledons</taxon>
        <taxon>Gunneridae</taxon>
        <taxon>Pentapetalae</taxon>
        <taxon>rosids</taxon>
        <taxon>malvids</taxon>
        <taxon>Brassicales</taxon>
        <taxon>Brassicaceae</taxon>
        <taxon>Brassiceae</taxon>
        <taxon>Brassica</taxon>
    </lineage>
</organism>
<keyword evidence="2" id="KW-1185">Reference proteome</keyword>
<comment type="caution">
    <text evidence="1">The sequence shown here is derived from an EMBL/GenBank/DDBJ whole genome shotgun (WGS) entry which is preliminary data.</text>
</comment>
<gene>
    <name evidence="1" type="ORF">Bca52824_054172</name>
</gene>
<proteinExistence type="predicted"/>
<evidence type="ECO:0000313" key="2">
    <source>
        <dbReference type="Proteomes" id="UP000886595"/>
    </source>
</evidence>
<dbReference type="AlphaFoldDB" id="A0A8X7R7D8"/>
<accession>A0A8X7R7D8</accession>
<protein>
    <submittedName>
        <fullName evidence="1">Uncharacterized protein</fullName>
    </submittedName>
</protein>
<dbReference type="OrthoDB" id="1092276at2759"/>
<dbReference type="EMBL" id="JAAMPC010000011">
    <property type="protein sequence ID" value="KAG2282952.1"/>
    <property type="molecule type" value="Genomic_DNA"/>
</dbReference>
<name>A0A8X7R7D8_BRACI</name>
<dbReference type="Proteomes" id="UP000886595">
    <property type="component" value="Unassembled WGS sequence"/>
</dbReference>
<sequence>MFCNSVNSIKAYQRRAENSAGIREPLSGPDYEITFDENETANLDKPHNDALVIRLGVGGCELSRVMIDTGSSADVLFYDASKEWDSPKHS</sequence>